<reference evidence="4 5" key="2">
    <citation type="submission" date="2024-07" db="EMBL/GenBank/DDBJ databases">
        <authorList>
            <person name="Akdeniz Z."/>
        </authorList>
    </citation>
    <scope>NUCLEOTIDE SEQUENCE [LARGE SCALE GENOMIC DNA]</scope>
</reference>
<sequence>MEINEFSRLEQDLCDQIYNKYLKIEDQPLLKSLKFLQDLPVTNLFVQKCQSLELVDCPTNIVKFRLKQCQLRSIAGIQAMINLKSLQIFNQEKLDYHSVQRLTRLNKLYLGNNNITDISFLKPLVNLHNLSLSCNNLGNLSTLQHLKNLTILNLAHTEISNISSLSNLVNLTDLYLCNNKICDILPLSNLKRLRSIDLGENSIVSISPLRYLTQLEELYLANNKIVNINPITSLKSLKSANLSENFIIDLQPALAHVNAQTINIRYQTQPETDLGQLSLRIQNIYEQNEEQNMYEQNEKLNSSDKKFKRIRTTHFKFYRNVRKVVLRANLINEQFGNVVVALFSKLSEGDNIQ</sequence>
<dbReference type="InterPro" id="IPR001611">
    <property type="entry name" value="Leu-rich_rpt"/>
</dbReference>
<dbReference type="PROSITE" id="PS51450">
    <property type="entry name" value="LRR"/>
    <property type="match status" value="6"/>
</dbReference>
<dbReference type="InterPro" id="IPR050836">
    <property type="entry name" value="SDS22/Internalin_LRR"/>
</dbReference>
<dbReference type="EMBL" id="CATOUU010000380">
    <property type="protein sequence ID" value="CAI9927229.1"/>
    <property type="molecule type" value="Genomic_DNA"/>
</dbReference>
<name>A0AA86NYT0_9EUKA</name>
<protein>
    <submittedName>
        <fullName evidence="3">Uncharacterized protein</fullName>
    </submittedName>
</protein>
<keyword evidence="2" id="KW-0677">Repeat</keyword>
<dbReference type="InterPro" id="IPR025875">
    <property type="entry name" value="Leu-rich_rpt_4"/>
</dbReference>
<evidence type="ECO:0000313" key="4">
    <source>
        <dbReference type="EMBL" id="CAL5972200.1"/>
    </source>
</evidence>
<dbReference type="InterPro" id="IPR003591">
    <property type="entry name" value="Leu-rich_rpt_typical-subtyp"/>
</dbReference>
<dbReference type="SMART" id="SM00369">
    <property type="entry name" value="LRR_TYP"/>
    <property type="match status" value="5"/>
</dbReference>
<evidence type="ECO:0000256" key="2">
    <source>
        <dbReference type="ARBA" id="ARBA00022737"/>
    </source>
</evidence>
<dbReference type="SUPFAM" id="SSF52058">
    <property type="entry name" value="L domain-like"/>
    <property type="match status" value="1"/>
</dbReference>
<dbReference type="InterPro" id="IPR032675">
    <property type="entry name" value="LRR_dom_sf"/>
</dbReference>
<reference evidence="3" key="1">
    <citation type="submission" date="2023-06" db="EMBL/GenBank/DDBJ databases">
        <authorList>
            <person name="Kurt Z."/>
        </authorList>
    </citation>
    <scope>NUCLEOTIDE SEQUENCE</scope>
</reference>
<dbReference type="Pfam" id="PF12799">
    <property type="entry name" value="LRR_4"/>
    <property type="match status" value="3"/>
</dbReference>
<dbReference type="EMBL" id="CAXDID020000003">
    <property type="protein sequence ID" value="CAL5972200.1"/>
    <property type="molecule type" value="Genomic_DNA"/>
</dbReference>
<proteinExistence type="predicted"/>
<keyword evidence="1" id="KW-0433">Leucine-rich repeat</keyword>
<keyword evidence="5" id="KW-1185">Reference proteome</keyword>
<gene>
    <name evidence="3" type="ORF">HINF_LOCUS14874</name>
    <name evidence="4" type="ORF">HINF_LOCUS1786</name>
</gene>
<organism evidence="3">
    <name type="scientific">Hexamita inflata</name>
    <dbReference type="NCBI Taxonomy" id="28002"/>
    <lineage>
        <taxon>Eukaryota</taxon>
        <taxon>Metamonada</taxon>
        <taxon>Diplomonadida</taxon>
        <taxon>Hexamitidae</taxon>
        <taxon>Hexamitinae</taxon>
        <taxon>Hexamita</taxon>
    </lineage>
</organism>
<comment type="caution">
    <text evidence="3">The sequence shown here is derived from an EMBL/GenBank/DDBJ whole genome shotgun (WGS) entry which is preliminary data.</text>
</comment>
<evidence type="ECO:0000313" key="5">
    <source>
        <dbReference type="Proteomes" id="UP001642409"/>
    </source>
</evidence>
<dbReference type="Gene3D" id="3.80.10.10">
    <property type="entry name" value="Ribonuclease Inhibitor"/>
    <property type="match status" value="1"/>
</dbReference>
<dbReference type="AlphaFoldDB" id="A0AA86NYT0"/>
<evidence type="ECO:0000313" key="3">
    <source>
        <dbReference type="EMBL" id="CAI9927229.1"/>
    </source>
</evidence>
<dbReference type="PANTHER" id="PTHR46652:SF3">
    <property type="entry name" value="LEUCINE-RICH REPEAT-CONTAINING PROTEIN 9"/>
    <property type="match status" value="1"/>
</dbReference>
<accession>A0AA86NYT0</accession>
<evidence type="ECO:0000256" key="1">
    <source>
        <dbReference type="ARBA" id="ARBA00022614"/>
    </source>
</evidence>
<dbReference type="SMART" id="SM00365">
    <property type="entry name" value="LRR_SD22"/>
    <property type="match status" value="6"/>
</dbReference>
<dbReference type="Proteomes" id="UP001642409">
    <property type="component" value="Unassembled WGS sequence"/>
</dbReference>
<dbReference type="PANTHER" id="PTHR46652">
    <property type="entry name" value="LEUCINE-RICH REPEAT AND IQ DOMAIN-CONTAINING PROTEIN 1-RELATED"/>
    <property type="match status" value="1"/>
</dbReference>